<feature type="transmembrane region" description="Helical" evidence="7">
    <location>
        <begin position="39"/>
        <end position="66"/>
    </location>
</feature>
<reference evidence="9" key="1">
    <citation type="journal article" date="2019" name="Int. J. Syst. Evol. Microbiol.">
        <title>The Global Catalogue of Microorganisms (GCM) 10K type strain sequencing project: providing services to taxonomists for standard genome sequencing and annotation.</title>
        <authorList>
            <consortium name="The Broad Institute Genomics Platform"/>
            <consortium name="The Broad Institute Genome Sequencing Center for Infectious Disease"/>
            <person name="Wu L."/>
            <person name="Ma J."/>
        </authorList>
    </citation>
    <scope>NUCLEOTIDE SEQUENCE [LARGE SCALE GENOMIC DNA]</scope>
    <source>
        <strain evidence="9">CCUG 54939</strain>
    </source>
</reference>
<dbReference type="Proteomes" id="UP001595692">
    <property type="component" value="Unassembled WGS sequence"/>
</dbReference>
<dbReference type="RefSeq" id="WP_377150587.1">
    <property type="nucleotide sequence ID" value="NZ_JBHSAF010000001.1"/>
</dbReference>
<dbReference type="InterPro" id="IPR032808">
    <property type="entry name" value="DoxX"/>
</dbReference>
<keyword evidence="5 7" id="KW-1133">Transmembrane helix</keyword>
<gene>
    <name evidence="8" type="ORF">ACFOSS_03225</name>
</gene>
<organism evidence="8 9">
    <name type="scientific">Pseudaeromonas sharmana</name>
    <dbReference type="NCBI Taxonomy" id="328412"/>
    <lineage>
        <taxon>Bacteria</taxon>
        <taxon>Pseudomonadati</taxon>
        <taxon>Pseudomonadota</taxon>
        <taxon>Gammaproteobacteria</taxon>
        <taxon>Aeromonadales</taxon>
        <taxon>Aeromonadaceae</taxon>
        <taxon>Pseudaeromonas</taxon>
    </lineage>
</organism>
<feature type="transmembrane region" description="Helical" evidence="7">
    <location>
        <begin position="107"/>
        <end position="127"/>
    </location>
</feature>
<feature type="transmembrane region" description="Helical" evidence="7">
    <location>
        <begin position="7"/>
        <end position="27"/>
    </location>
</feature>
<evidence type="ECO:0000256" key="1">
    <source>
        <dbReference type="ARBA" id="ARBA00004651"/>
    </source>
</evidence>
<evidence type="ECO:0000256" key="2">
    <source>
        <dbReference type="ARBA" id="ARBA00006679"/>
    </source>
</evidence>
<feature type="transmembrane region" description="Helical" evidence="7">
    <location>
        <begin position="73"/>
        <end position="95"/>
    </location>
</feature>
<comment type="similarity">
    <text evidence="2">Belongs to the DoxX family.</text>
</comment>
<keyword evidence="6 7" id="KW-0472">Membrane</keyword>
<proteinExistence type="inferred from homology"/>
<evidence type="ECO:0000256" key="5">
    <source>
        <dbReference type="ARBA" id="ARBA00022989"/>
    </source>
</evidence>
<dbReference type="EMBL" id="JBHSAF010000001">
    <property type="protein sequence ID" value="MFC3912479.1"/>
    <property type="molecule type" value="Genomic_DNA"/>
</dbReference>
<evidence type="ECO:0000256" key="7">
    <source>
        <dbReference type="SAM" id="Phobius"/>
    </source>
</evidence>
<comment type="subcellular location">
    <subcellularLocation>
        <location evidence="1">Cell membrane</location>
        <topology evidence="1">Multi-pass membrane protein</topology>
    </subcellularLocation>
</comment>
<dbReference type="Pfam" id="PF07681">
    <property type="entry name" value="DoxX"/>
    <property type="match status" value="1"/>
</dbReference>
<evidence type="ECO:0000256" key="3">
    <source>
        <dbReference type="ARBA" id="ARBA00022475"/>
    </source>
</evidence>
<sequence>MELRNAAYAALLLRVSLGVMFVAHGLLKVLVFTPAGTVGYFASLGIPAAFAWLTMAAELGGGLLLIAGVQVRWVALLQLPVILGAAVVHAGNGWVFSSPNGGWEFPVFWAVSQVVLALLGDGPYALWPSIRLGRR</sequence>
<name>A0ABV8CK06_9GAMM</name>
<dbReference type="PANTHER" id="PTHR33452">
    <property type="entry name" value="OXIDOREDUCTASE CATD-RELATED"/>
    <property type="match status" value="1"/>
</dbReference>
<keyword evidence="4 7" id="KW-0812">Transmembrane</keyword>
<dbReference type="InterPro" id="IPR051907">
    <property type="entry name" value="DoxX-like_oxidoreductase"/>
</dbReference>
<dbReference type="PANTHER" id="PTHR33452:SF1">
    <property type="entry name" value="INNER MEMBRANE PROTEIN YPHA-RELATED"/>
    <property type="match status" value="1"/>
</dbReference>
<evidence type="ECO:0000313" key="8">
    <source>
        <dbReference type="EMBL" id="MFC3912479.1"/>
    </source>
</evidence>
<accession>A0ABV8CK06</accession>
<evidence type="ECO:0000256" key="4">
    <source>
        <dbReference type="ARBA" id="ARBA00022692"/>
    </source>
</evidence>
<comment type="caution">
    <text evidence="8">The sequence shown here is derived from an EMBL/GenBank/DDBJ whole genome shotgun (WGS) entry which is preliminary data.</text>
</comment>
<protein>
    <submittedName>
        <fullName evidence="8">DoxX family protein</fullName>
    </submittedName>
</protein>
<keyword evidence="3" id="KW-1003">Cell membrane</keyword>
<evidence type="ECO:0000313" key="9">
    <source>
        <dbReference type="Proteomes" id="UP001595692"/>
    </source>
</evidence>
<evidence type="ECO:0000256" key="6">
    <source>
        <dbReference type="ARBA" id="ARBA00023136"/>
    </source>
</evidence>
<keyword evidence="9" id="KW-1185">Reference proteome</keyword>